<feature type="transmembrane region" description="Helical" evidence="1">
    <location>
        <begin position="6"/>
        <end position="39"/>
    </location>
</feature>
<keyword evidence="1" id="KW-0812">Transmembrane</keyword>
<comment type="caution">
    <text evidence="2">The sequence shown here is derived from an EMBL/GenBank/DDBJ whole genome shotgun (WGS) entry which is preliminary data.</text>
</comment>
<dbReference type="Pfam" id="PF02447">
    <property type="entry name" value="GntP_permease"/>
    <property type="match status" value="1"/>
</dbReference>
<evidence type="ECO:0000313" key="2">
    <source>
        <dbReference type="EMBL" id="KUL98612.1"/>
    </source>
</evidence>
<sequence>MGIGVIGIILSLILLMYLAYKGISVLILAPILACFAALLNGFATGDIHILATYTEVFMKSLGGYVMKYFPLFLLGAIFGKVMDDTGAAKSIANIICEKLGKKRAIISIVLACAILTYGGVSLFVVAFAVYPIAAELFREVGIPKRFIPGAIALGAFTFTMTALPGTPQIQNAIPMQFFGTDVYAAPILGIIASAIMFFGGLFWLEFRAKKAMAKGENYGKHLDEDIVKIDTNNLPNFWISMLPIIVVLVMSFILSKYIFPNVKLDYLSKYETSASKVIGNWSLIISLATSIIVAFTFNYKKMENPLNTLTKGVNGSFLAVMNTASEVGYGNVIAGLAAFAIVKSALLGFSSNPLISEAVSVSSLAGITGSASGGLSIALGALGEVYLKEAQALGISPEVLHRISAIACGGLDTLPHNGAVVTLLGVTGLTHKESYIDIGMCTAIIPTLAVLACIILGSIGIV</sequence>
<dbReference type="GO" id="GO:0015128">
    <property type="term" value="F:gluconate transmembrane transporter activity"/>
    <property type="evidence" value="ECO:0007669"/>
    <property type="project" value="InterPro"/>
</dbReference>
<proteinExistence type="predicted"/>
<reference evidence="2 3" key="1">
    <citation type="submission" date="2015-10" db="EMBL/GenBank/DDBJ databases">
        <authorList>
            <person name="Gilbert D.G."/>
        </authorList>
    </citation>
    <scope>NUCLEOTIDE SEQUENCE [LARGE SCALE GENOMIC DNA]</scope>
    <source>
        <strain evidence="2 3">ChDC F311</strain>
    </source>
</reference>
<evidence type="ECO:0000313" key="3">
    <source>
        <dbReference type="Proteomes" id="UP000054800"/>
    </source>
</evidence>
<dbReference type="AlphaFoldDB" id="A0A0X3Y0Y7"/>
<feature type="transmembrane region" description="Helical" evidence="1">
    <location>
        <begin position="183"/>
        <end position="204"/>
    </location>
</feature>
<name>A0A0X3Y0Y7_FUSNC</name>
<keyword evidence="1" id="KW-0472">Membrane</keyword>
<dbReference type="InterPro" id="IPR003474">
    <property type="entry name" value="Glcn_transporter"/>
</dbReference>
<keyword evidence="1" id="KW-1133">Transmembrane helix</keyword>
<feature type="transmembrane region" description="Helical" evidence="1">
    <location>
        <begin position="237"/>
        <end position="258"/>
    </location>
</feature>
<dbReference type="GeneID" id="79783803"/>
<feature type="transmembrane region" description="Helical" evidence="1">
    <location>
        <begin position="60"/>
        <end position="79"/>
    </location>
</feature>
<protein>
    <submittedName>
        <fullName evidence="2">Transporter</fullName>
    </submittedName>
</protein>
<dbReference type="RefSeq" id="WP_059222571.1">
    <property type="nucleotide sequence ID" value="NZ_CP056014.1"/>
</dbReference>
<feature type="transmembrane region" description="Helical" evidence="1">
    <location>
        <begin position="145"/>
        <end position="163"/>
    </location>
</feature>
<feature type="transmembrane region" description="Helical" evidence="1">
    <location>
        <begin position="105"/>
        <end position="133"/>
    </location>
</feature>
<organism evidence="2 3">
    <name type="scientific">Fusobacterium nucleatum subsp. nucleatum</name>
    <dbReference type="NCBI Taxonomy" id="76856"/>
    <lineage>
        <taxon>Bacteria</taxon>
        <taxon>Fusobacteriati</taxon>
        <taxon>Fusobacteriota</taxon>
        <taxon>Fusobacteriia</taxon>
        <taxon>Fusobacteriales</taxon>
        <taxon>Fusobacteriaceae</taxon>
        <taxon>Fusobacterium</taxon>
    </lineage>
</organism>
<accession>A0A0X3Y0Y7</accession>
<evidence type="ECO:0000256" key="1">
    <source>
        <dbReference type="SAM" id="Phobius"/>
    </source>
</evidence>
<feature type="transmembrane region" description="Helical" evidence="1">
    <location>
        <begin position="278"/>
        <end position="297"/>
    </location>
</feature>
<dbReference type="Proteomes" id="UP000054800">
    <property type="component" value="Unassembled WGS sequence"/>
</dbReference>
<dbReference type="PANTHER" id="PTHR30354">
    <property type="entry name" value="GNT FAMILY GLUCONATE TRANSPORTER"/>
    <property type="match status" value="1"/>
</dbReference>
<dbReference type="PANTHER" id="PTHR30354:SF7">
    <property type="entry name" value="BLL7963 PROTEIN"/>
    <property type="match status" value="1"/>
</dbReference>
<feature type="transmembrane region" description="Helical" evidence="1">
    <location>
        <begin position="438"/>
        <end position="461"/>
    </location>
</feature>
<dbReference type="GO" id="GO:0005886">
    <property type="term" value="C:plasma membrane"/>
    <property type="evidence" value="ECO:0007669"/>
    <property type="project" value="TreeGrafter"/>
</dbReference>
<gene>
    <name evidence="2" type="ORF">RO03_03500</name>
</gene>
<dbReference type="OrthoDB" id="86125at2"/>
<dbReference type="EMBL" id="LMVH01000001">
    <property type="protein sequence ID" value="KUL98612.1"/>
    <property type="molecule type" value="Genomic_DNA"/>
</dbReference>